<sequence>MTEKEKIDLSEDTSGSKDIAKPKAIPYWKLFTYATTVELLFDAFGVFMAVVSGSALPFTTIIFGDLVDSFAKWQAQPAPGVYITADQLASDVNGKIIYFIYLAIISFVATYAFMATFVYTSEASCHRIRKEYLLAVMRQDIAWFDTVGAGEVSTRITNDTLLIQDGIGEKLPLAFASVATFIAGFSIAFYRSWKMTLMLLSVIPFIVVSAAIMNIAAGRFQTRISALYGSAGNIAEESISSVRTVASFNGQKKVSAIYDESLGAARKEGIKKSYVVGLGLGVLMFFLYLAYSIAFWYGHILLNNNEITVGTVVNVFFAVLIGAFSLGQLAPDLQAFAFGIGAGNKIFETIERVPPIDAYNEGGFKIPKDTVQGKIELKDVQFTYPSRKEVKILKKLSLTVLPGQTVALVGQSGSGKSTIIQLLERFYDPQAGTVELDGKPLTDLNLASLRQVIGLVSQEPVLFEGTVAENVAQGLVGSKFEHVTGEERLALIQEACKQANAHEFILNLPNGYNTQVGERGMLLSGGQKQRVAIARAIIKDPKILLLDEATSALDTTSERIVQEALDNVSKTRTTIAIAHRLSTIKNADKIIVMVRGEIVEQGNHAELLATGGLYSELVAAQELETSKAAQVAEKEHQEEAYTGLKPAISVEHVKGKDIEEGEEKEMSSFQVLVEIMKFNLPELNYTILGFISAIGTGLVYPFFAYTFASIIDAFSKKGPELDTEARNWALAFIGIAIWNLIFNFGQNAFFGITAELLTERLRKLVFKAIMRQEIAFFDEESHSTGALTSNLSTDAQKVQGASGSTLGMILQILVNLVGSLIISFTFGWKLAAVATACLPFLVLMSSIRMAIFTYFSNKSKAAYERSAQVACESVAAIKTVQSLTREKAVYNSYTEQLVQPLRDGLRNAIFNTPLYALAQSFNFVINALVFWYGGQLIAYNGYTTKQFFTVFVAIIFGAQGIGRVFAYAPDLARAKGSGESILRLLRRVPFIDSESDEGEKIEKTEGHVKFENVQFRYPTRKHVQVLKGLNIEVKPGQFAALVGPSGCGKSTTVGLIERFYDVTGGKVTLDGKDISKLNVSAYRKLIGMVSQEPNLFDTTIKENIMFGLDYIPTQEEIEAA</sequence>
<feature type="transmembrane region" description="Helical" evidence="11">
    <location>
        <begin position="685"/>
        <end position="708"/>
    </location>
</feature>
<dbReference type="Gene3D" id="3.40.50.300">
    <property type="entry name" value="P-loop containing nucleotide triphosphate hydrolases"/>
    <property type="match status" value="2"/>
</dbReference>
<keyword evidence="10" id="KW-0325">Glycoprotein</keyword>
<dbReference type="Pfam" id="PF00664">
    <property type="entry name" value="ABC_membrane"/>
    <property type="match status" value="2"/>
</dbReference>
<dbReference type="InterPro" id="IPR003593">
    <property type="entry name" value="AAA+_ATPase"/>
</dbReference>
<feature type="non-terminal residue" evidence="14">
    <location>
        <position position="1120"/>
    </location>
</feature>
<evidence type="ECO:0000256" key="6">
    <source>
        <dbReference type="ARBA" id="ARBA00022741"/>
    </source>
</evidence>
<keyword evidence="5" id="KW-0677">Repeat</keyword>
<dbReference type="PROSITE" id="PS00211">
    <property type="entry name" value="ABC_TRANSPORTER_1"/>
    <property type="match status" value="1"/>
</dbReference>
<dbReference type="FunFam" id="3.40.50.300:FF:000251">
    <property type="entry name" value="ABC transporter B family member 19"/>
    <property type="match status" value="1"/>
</dbReference>
<protein>
    <submittedName>
        <fullName evidence="14">GTPase-activating protein</fullName>
    </submittedName>
</protein>
<evidence type="ECO:0000256" key="9">
    <source>
        <dbReference type="ARBA" id="ARBA00023136"/>
    </source>
</evidence>
<dbReference type="FunFam" id="1.20.1560.10:FF:000009">
    <property type="entry name" value="ABC transporter B family member 1"/>
    <property type="match status" value="1"/>
</dbReference>
<dbReference type="PANTHER" id="PTHR43394">
    <property type="entry name" value="ATP-DEPENDENT PERMEASE MDL1, MITOCHONDRIAL"/>
    <property type="match status" value="1"/>
</dbReference>
<keyword evidence="15" id="KW-1185">Reference proteome</keyword>
<comment type="subcellular location">
    <subcellularLocation>
        <location evidence="1">Cell membrane</location>
        <topology evidence="1">Multi-pass membrane protein</topology>
    </subcellularLocation>
</comment>
<keyword evidence="7" id="KW-0067">ATP-binding</keyword>
<organism evidence="14 15">
    <name type="scientific">Boothiomyces macroporosus</name>
    <dbReference type="NCBI Taxonomy" id="261099"/>
    <lineage>
        <taxon>Eukaryota</taxon>
        <taxon>Fungi</taxon>
        <taxon>Fungi incertae sedis</taxon>
        <taxon>Chytridiomycota</taxon>
        <taxon>Chytridiomycota incertae sedis</taxon>
        <taxon>Chytridiomycetes</taxon>
        <taxon>Rhizophydiales</taxon>
        <taxon>Terramycetaceae</taxon>
        <taxon>Boothiomyces</taxon>
    </lineage>
</organism>
<evidence type="ECO:0000313" key="14">
    <source>
        <dbReference type="EMBL" id="KAJ3253056.1"/>
    </source>
</evidence>
<keyword evidence="3" id="KW-0813">Transport</keyword>
<evidence type="ECO:0000256" key="2">
    <source>
        <dbReference type="ARBA" id="ARBA00007577"/>
    </source>
</evidence>
<dbReference type="PROSITE" id="PS50893">
    <property type="entry name" value="ABC_TRANSPORTER_2"/>
    <property type="match status" value="1"/>
</dbReference>
<dbReference type="SMART" id="SM00382">
    <property type="entry name" value="AAA"/>
    <property type="match status" value="2"/>
</dbReference>
<comment type="similarity">
    <text evidence="2">Belongs to the ABC transporter superfamily. ABCB family. Multidrug resistance exporter (TC 3.A.1.201) subfamily.</text>
</comment>
<evidence type="ECO:0000256" key="8">
    <source>
        <dbReference type="ARBA" id="ARBA00022989"/>
    </source>
</evidence>
<dbReference type="CDD" id="cd03249">
    <property type="entry name" value="ABC_MTABC3_MDL1_MDL2"/>
    <property type="match status" value="1"/>
</dbReference>
<evidence type="ECO:0000259" key="13">
    <source>
        <dbReference type="PROSITE" id="PS50929"/>
    </source>
</evidence>
<dbReference type="PROSITE" id="PS50929">
    <property type="entry name" value="ABC_TM1F"/>
    <property type="match status" value="2"/>
</dbReference>
<evidence type="ECO:0000256" key="7">
    <source>
        <dbReference type="ARBA" id="ARBA00022840"/>
    </source>
</evidence>
<evidence type="ECO:0000256" key="10">
    <source>
        <dbReference type="ARBA" id="ARBA00023180"/>
    </source>
</evidence>
<name>A0AAD5Y5K9_9FUNG</name>
<dbReference type="SUPFAM" id="SSF52540">
    <property type="entry name" value="P-loop containing nucleoside triphosphate hydrolases"/>
    <property type="match status" value="2"/>
</dbReference>
<feature type="transmembrane region" description="Helical" evidence="11">
    <location>
        <begin position="307"/>
        <end position="326"/>
    </location>
</feature>
<dbReference type="AlphaFoldDB" id="A0AAD5Y5K9"/>
<dbReference type="InterPro" id="IPR036640">
    <property type="entry name" value="ABC1_TM_sf"/>
</dbReference>
<dbReference type="GO" id="GO:0005524">
    <property type="term" value="F:ATP binding"/>
    <property type="evidence" value="ECO:0007669"/>
    <property type="project" value="UniProtKB-KW"/>
</dbReference>
<dbReference type="PANTHER" id="PTHR43394:SF16">
    <property type="entry name" value="ABC TRANSPORTER B FAMILY MEMBER 4-LIKE ISOFORM X1"/>
    <property type="match status" value="1"/>
</dbReference>
<dbReference type="InterPro" id="IPR027417">
    <property type="entry name" value="P-loop_NTPase"/>
</dbReference>
<dbReference type="Gene3D" id="1.20.1560.10">
    <property type="entry name" value="ABC transporter type 1, transmembrane domain"/>
    <property type="match status" value="1"/>
</dbReference>
<dbReference type="GO" id="GO:0005886">
    <property type="term" value="C:plasma membrane"/>
    <property type="evidence" value="ECO:0007669"/>
    <property type="project" value="UniProtKB-SubCell"/>
</dbReference>
<dbReference type="FunFam" id="1.20.1560.10:FF:000102">
    <property type="entry name" value="ABC multidrug transporter Mdr1"/>
    <property type="match status" value="1"/>
</dbReference>
<dbReference type="CDD" id="cd18577">
    <property type="entry name" value="ABC_6TM_Pgp_ABCB1_D1_like"/>
    <property type="match status" value="1"/>
</dbReference>
<feature type="transmembrane region" description="Helical" evidence="11">
    <location>
        <begin position="946"/>
        <end position="966"/>
    </location>
</feature>
<feature type="transmembrane region" description="Helical" evidence="11">
    <location>
        <begin position="274"/>
        <end position="295"/>
    </location>
</feature>
<proteinExistence type="inferred from homology"/>
<feature type="transmembrane region" description="Helical" evidence="11">
    <location>
        <begin position="96"/>
        <end position="120"/>
    </location>
</feature>
<keyword evidence="6" id="KW-0547">Nucleotide-binding</keyword>
<dbReference type="EMBL" id="JADGKB010000121">
    <property type="protein sequence ID" value="KAJ3253056.1"/>
    <property type="molecule type" value="Genomic_DNA"/>
</dbReference>
<dbReference type="Pfam" id="PF00005">
    <property type="entry name" value="ABC_tran"/>
    <property type="match status" value="2"/>
</dbReference>
<dbReference type="GO" id="GO:0015421">
    <property type="term" value="F:ABC-type oligopeptide transporter activity"/>
    <property type="evidence" value="ECO:0007669"/>
    <property type="project" value="TreeGrafter"/>
</dbReference>
<keyword evidence="4 11" id="KW-0812">Transmembrane</keyword>
<evidence type="ECO:0000256" key="3">
    <source>
        <dbReference type="ARBA" id="ARBA00022448"/>
    </source>
</evidence>
<feature type="transmembrane region" description="Helical" evidence="11">
    <location>
        <begin position="171"/>
        <end position="190"/>
    </location>
</feature>
<dbReference type="InterPro" id="IPR039421">
    <property type="entry name" value="Type_1_exporter"/>
</dbReference>
<feature type="domain" description="ABC transmembrane type-1" evidence="13">
    <location>
        <begin position="43"/>
        <end position="337"/>
    </location>
</feature>
<evidence type="ECO:0000256" key="1">
    <source>
        <dbReference type="ARBA" id="ARBA00004651"/>
    </source>
</evidence>
<comment type="caution">
    <text evidence="14">The sequence shown here is derived from an EMBL/GenBank/DDBJ whole genome shotgun (WGS) entry which is preliminary data.</text>
</comment>
<dbReference type="CDD" id="cd18578">
    <property type="entry name" value="ABC_6TM_Pgp_ABCB1_D2_like"/>
    <property type="match status" value="1"/>
</dbReference>
<dbReference type="InterPro" id="IPR011527">
    <property type="entry name" value="ABC1_TM_dom"/>
</dbReference>
<accession>A0AAD5Y5K9</accession>
<evidence type="ECO:0000256" key="4">
    <source>
        <dbReference type="ARBA" id="ARBA00022692"/>
    </source>
</evidence>
<evidence type="ECO:0000256" key="11">
    <source>
        <dbReference type="SAM" id="Phobius"/>
    </source>
</evidence>
<feature type="transmembrane region" description="Helical" evidence="11">
    <location>
        <begin position="728"/>
        <end position="757"/>
    </location>
</feature>
<dbReference type="InterPro" id="IPR017871">
    <property type="entry name" value="ABC_transporter-like_CS"/>
</dbReference>
<reference evidence="14" key="1">
    <citation type="submission" date="2020-05" db="EMBL/GenBank/DDBJ databases">
        <title>Phylogenomic resolution of chytrid fungi.</title>
        <authorList>
            <person name="Stajich J.E."/>
            <person name="Amses K."/>
            <person name="Simmons R."/>
            <person name="Seto K."/>
            <person name="Myers J."/>
            <person name="Bonds A."/>
            <person name="Quandt C.A."/>
            <person name="Barry K."/>
            <person name="Liu P."/>
            <person name="Grigoriev I."/>
            <person name="Longcore J.E."/>
            <person name="James T.Y."/>
        </authorList>
    </citation>
    <scope>NUCLEOTIDE SEQUENCE</scope>
    <source>
        <strain evidence="14">PLAUS21</strain>
    </source>
</reference>
<dbReference type="InterPro" id="IPR003439">
    <property type="entry name" value="ABC_transporter-like_ATP-bd"/>
</dbReference>
<feature type="transmembrane region" description="Helical" evidence="11">
    <location>
        <begin position="806"/>
        <end position="826"/>
    </location>
</feature>
<evidence type="ECO:0000256" key="5">
    <source>
        <dbReference type="ARBA" id="ARBA00022737"/>
    </source>
</evidence>
<feature type="transmembrane region" description="Helical" evidence="11">
    <location>
        <begin position="39"/>
        <end position="63"/>
    </location>
</feature>
<dbReference type="GO" id="GO:0090374">
    <property type="term" value="P:oligopeptide export from mitochondrion"/>
    <property type="evidence" value="ECO:0007669"/>
    <property type="project" value="TreeGrafter"/>
</dbReference>
<feature type="domain" description="ABC transporter" evidence="12">
    <location>
        <begin position="375"/>
        <end position="620"/>
    </location>
</feature>
<gene>
    <name evidence="14" type="primary">MDR1_2</name>
    <name evidence="14" type="ORF">HK103_001018</name>
</gene>
<feature type="transmembrane region" description="Helical" evidence="11">
    <location>
        <begin position="914"/>
        <end position="934"/>
    </location>
</feature>
<keyword evidence="9 11" id="KW-0472">Membrane</keyword>
<keyword evidence="8 11" id="KW-1133">Transmembrane helix</keyword>
<dbReference type="GO" id="GO:0016887">
    <property type="term" value="F:ATP hydrolysis activity"/>
    <property type="evidence" value="ECO:0007669"/>
    <property type="project" value="InterPro"/>
</dbReference>
<evidence type="ECO:0000259" key="12">
    <source>
        <dbReference type="PROSITE" id="PS50893"/>
    </source>
</evidence>
<dbReference type="SUPFAM" id="SSF90123">
    <property type="entry name" value="ABC transporter transmembrane region"/>
    <property type="match status" value="2"/>
</dbReference>
<feature type="transmembrane region" description="Helical" evidence="11">
    <location>
        <begin position="196"/>
        <end position="217"/>
    </location>
</feature>
<dbReference type="Proteomes" id="UP001210925">
    <property type="component" value="Unassembled WGS sequence"/>
</dbReference>
<evidence type="ECO:0000313" key="15">
    <source>
        <dbReference type="Proteomes" id="UP001210925"/>
    </source>
</evidence>
<feature type="transmembrane region" description="Helical" evidence="11">
    <location>
        <begin position="832"/>
        <end position="855"/>
    </location>
</feature>
<feature type="domain" description="ABC transmembrane type-1" evidence="13">
    <location>
        <begin position="687"/>
        <end position="973"/>
    </location>
</feature>
<dbReference type="GO" id="GO:0005743">
    <property type="term" value="C:mitochondrial inner membrane"/>
    <property type="evidence" value="ECO:0007669"/>
    <property type="project" value="TreeGrafter"/>
</dbReference>